<keyword evidence="3" id="KW-0964">Secreted</keyword>
<evidence type="ECO:0000256" key="3">
    <source>
        <dbReference type="ARBA" id="ARBA00022525"/>
    </source>
</evidence>
<dbReference type="Ensembl" id="ENSSSUT00005033174.1">
    <property type="protein sequence ID" value="ENSSSUP00005029068.1"/>
    <property type="gene ID" value="ENSSSUG00005018749.1"/>
</dbReference>
<protein>
    <recommendedName>
        <fullName evidence="8">Major allergen I polypeptide chain 2-like</fullName>
    </recommendedName>
</protein>
<dbReference type="InterPro" id="IPR053723">
    <property type="entry name" value="Secretoglobin_Domain_sf"/>
</dbReference>
<accession>A0A673UUA6</accession>
<sequence>MKGTLLVLAILVTHELGIKMAETCPIFYGIFGTVVSGSELLMNAALDTVKATEPEKAAFGKIQDCYKENGLTSVLLDSKAMLHPSASQCSSWRTIVFCYFSCCTVR</sequence>
<dbReference type="SUPFAM" id="SSF48201">
    <property type="entry name" value="Uteroglobin-like"/>
    <property type="match status" value="1"/>
</dbReference>
<evidence type="ECO:0000256" key="2">
    <source>
        <dbReference type="ARBA" id="ARBA00008650"/>
    </source>
</evidence>
<dbReference type="OMA" id="WRTIVFC"/>
<reference evidence="6" key="2">
    <citation type="submission" date="2025-08" db="UniProtKB">
        <authorList>
            <consortium name="Ensembl"/>
        </authorList>
    </citation>
    <scope>IDENTIFICATION</scope>
</reference>
<feature type="signal peptide" evidence="5">
    <location>
        <begin position="1"/>
        <end position="23"/>
    </location>
</feature>
<reference evidence="6" key="3">
    <citation type="submission" date="2025-09" db="UniProtKB">
        <authorList>
            <consortium name="Ensembl"/>
        </authorList>
    </citation>
    <scope>IDENTIFICATION</scope>
</reference>
<evidence type="ECO:0000256" key="5">
    <source>
        <dbReference type="SAM" id="SignalP"/>
    </source>
</evidence>
<keyword evidence="7" id="KW-1185">Reference proteome</keyword>
<keyword evidence="4 5" id="KW-0732">Signal</keyword>
<evidence type="ECO:0000256" key="4">
    <source>
        <dbReference type="ARBA" id="ARBA00022729"/>
    </source>
</evidence>
<dbReference type="Gene3D" id="1.20.920.50">
    <property type="match status" value="1"/>
</dbReference>
<feature type="chain" id="PRO_5025673929" description="Major allergen I polypeptide chain 2-like" evidence="5">
    <location>
        <begin position="24"/>
        <end position="106"/>
    </location>
</feature>
<organism evidence="6 7">
    <name type="scientific">Suricata suricatta</name>
    <name type="common">Meerkat</name>
    <dbReference type="NCBI Taxonomy" id="37032"/>
    <lineage>
        <taxon>Eukaryota</taxon>
        <taxon>Metazoa</taxon>
        <taxon>Chordata</taxon>
        <taxon>Craniata</taxon>
        <taxon>Vertebrata</taxon>
        <taxon>Euteleostomi</taxon>
        <taxon>Mammalia</taxon>
        <taxon>Eutheria</taxon>
        <taxon>Laurasiatheria</taxon>
        <taxon>Carnivora</taxon>
        <taxon>Feliformia</taxon>
        <taxon>Herpestidae</taxon>
        <taxon>Suricata</taxon>
    </lineage>
</organism>
<evidence type="ECO:0000313" key="7">
    <source>
        <dbReference type="Proteomes" id="UP000472268"/>
    </source>
</evidence>
<name>A0A673UUA6_SURSU</name>
<dbReference type="InterPro" id="IPR035960">
    <property type="entry name" value="Secretoglobin_sf"/>
</dbReference>
<dbReference type="AlphaFoldDB" id="A0A673UUA6"/>
<proteinExistence type="inferred from homology"/>
<evidence type="ECO:0008006" key="8">
    <source>
        <dbReference type="Google" id="ProtNLM"/>
    </source>
</evidence>
<dbReference type="Proteomes" id="UP000472268">
    <property type="component" value="Chromosome 16"/>
</dbReference>
<dbReference type="GO" id="GO:0005615">
    <property type="term" value="C:extracellular space"/>
    <property type="evidence" value="ECO:0007669"/>
    <property type="project" value="InterPro"/>
</dbReference>
<dbReference type="InterPro" id="IPR016126">
    <property type="entry name" value="Secretoglobin"/>
</dbReference>
<evidence type="ECO:0000256" key="1">
    <source>
        <dbReference type="ARBA" id="ARBA00004613"/>
    </source>
</evidence>
<evidence type="ECO:0000313" key="6">
    <source>
        <dbReference type="Ensembl" id="ENSSSUP00005029068.1"/>
    </source>
</evidence>
<dbReference type="PANTHER" id="PTHR31708">
    <property type="entry name" value="ABPBG26-RELATED"/>
    <property type="match status" value="1"/>
</dbReference>
<comment type="similarity">
    <text evidence="2">Belongs to the secretoglobin family.</text>
</comment>
<dbReference type="Pfam" id="PF09252">
    <property type="entry name" value="Feld-I_B"/>
    <property type="match status" value="1"/>
</dbReference>
<reference evidence="6 7" key="1">
    <citation type="submission" date="2019-05" db="EMBL/GenBank/DDBJ databases">
        <title>A Chromosome-scale Meerkat (S. suricatta) Genome Assembly.</title>
        <authorList>
            <person name="Dudchenko O."/>
            <person name="Lieberman Aiden E."/>
            <person name="Tung J."/>
            <person name="Barreiro L.B."/>
            <person name="Clutton-Brock T.H."/>
        </authorList>
    </citation>
    <scope>NUCLEOTIDE SEQUENCE [LARGE SCALE GENOMIC DNA]</scope>
</reference>
<dbReference type="PROSITE" id="PS51311">
    <property type="entry name" value="SCGB"/>
    <property type="match status" value="1"/>
</dbReference>
<dbReference type="PANTHER" id="PTHR31708:SF0">
    <property type="entry name" value="ABPBG26-RELATED"/>
    <property type="match status" value="1"/>
</dbReference>
<comment type="subcellular location">
    <subcellularLocation>
        <location evidence="1">Secreted</location>
    </subcellularLocation>
</comment>
<dbReference type="InterPro" id="IPR015332">
    <property type="entry name" value="CH2-like"/>
</dbReference>